<dbReference type="InterPro" id="IPR045351">
    <property type="entry name" value="DUF6531"/>
</dbReference>
<evidence type="ECO:0000313" key="4">
    <source>
        <dbReference type="EMBL" id="TWD73104.1"/>
    </source>
</evidence>
<protein>
    <recommendedName>
        <fullName evidence="3">DUF6531 domain-containing protein</fullName>
    </recommendedName>
</protein>
<dbReference type="EMBL" id="VIVK01000003">
    <property type="protein sequence ID" value="TWD73104.1"/>
    <property type="molecule type" value="Genomic_DNA"/>
</dbReference>
<dbReference type="OrthoDB" id="3712874at2"/>
<evidence type="ECO:0000256" key="2">
    <source>
        <dbReference type="SAM" id="SignalP"/>
    </source>
</evidence>
<comment type="caution">
    <text evidence="4">The sequence shown here is derived from an EMBL/GenBank/DDBJ whole genome shotgun (WGS) entry which is preliminary data.</text>
</comment>
<evidence type="ECO:0000256" key="1">
    <source>
        <dbReference type="SAM" id="MobiDB-lite"/>
    </source>
</evidence>
<sequence length="371" mass="39157">MNHRWRLLCLLLVTLLAVPWTGQVSYAEDGTCVHVDVSITANGELLSKGPQIANDGGFGHAGTGQTFTFRARTFAPSLSICVIKLTDLRTWQVGAWPCSNYPKPKPARTQSLAWTVTVPLDCKVSSSPGLLGASLTNGRGSAGGYVNIYAGAPGFVLPDKQARGLFGPFALQSDPVNSLTGALTAVETDATVAGLGVPLALGRTYNSNDDTSGSLGRGWRGSYSDRLVIAGTAVTYLASDGREIGFTRRGTGYAIEPGAARFQLTAADGGFVLKDLDEGRMRFSSSGELQSVVDHNGVGVTLHRDSGRVATVRNGRRSLSYAYDERGLVKTVTLSAPGTEPRTSAPGRSEPGRARTTPSRSRRERSPSPGP</sequence>
<feature type="signal peptide" evidence="2">
    <location>
        <begin position="1"/>
        <end position="26"/>
    </location>
</feature>
<reference evidence="4 5" key="1">
    <citation type="submission" date="2019-06" db="EMBL/GenBank/DDBJ databases">
        <title>Sequencing the genomes of 1000 actinobacteria strains.</title>
        <authorList>
            <person name="Klenk H.-P."/>
        </authorList>
    </citation>
    <scope>NUCLEOTIDE SEQUENCE [LARGE SCALE GENOMIC DNA]</scope>
    <source>
        <strain evidence="4 5">DSM 24683</strain>
    </source>
</reference>
<dbReference type="Proteomes" id="UP000318380">
    <property type="component" value="Unassembled WGS sequence"/>
</dbReference>
<accession>A0A561B2N6</accession>
<evidence type="ECO:0000313" key="5">
    <source>
        <dbReference type="Proteomes" id="UP000318380"/>
    </source>
</evidence>
<feature type="domain" description="DUF6531" evidence="3">
    <location>
        <begin position="174"/>
        <end position="246"/>
    </location>
</feature>
<feature type="region of interest" description="Disordered" evidence="1">
    <location>
        <begin position="332"/>
        <end position="371"/>
    </location>
</feature>
<keyword evidence="5" id="KW-1185">Reference proteome</keyword>
<dbReference type="RefSeq" id="WP_145814310.1">
    <property type="nucleotide sequence ID" value="NZ_VIVK01000003.1"/>
</dbReference>
<proteinExistence type="predicted"/>
<evidence type="ECO:0000259" key="3">
    <source>
        <dbReference type="Pfam" id="PF20148"/>
    </source>
</evidence>
<feature type="chain" id="PRO_5038414114" description="DUF6531 domain-containing protein" evidence="2">
    <location>
        <begin position="27"/>
        <end position="371"/>
    </location>
</feature>
<organism evidence="4 5">
    <name type="scientific">Kribbella amoyensis</name>
    <dbReference type="NCBI Taxonomy" id="996641"/>
    <lineage>
        <taxon>Bacteria</taxon>
        <taxon>Bacillati</taxon>
        <taxon>Actinomycetota</taxon>
        <taxon>Actinomycetes</taxon>
        <taxon>Propionibacteriales</taxon>
        <taxon>Kribbellaceae</taxon>
        <taxon>Kribbella</taxon>
    </lineage>
</organism>
<gene>
    <name evidence="4" type="ORF">FB561_6989</name>
</gene>
<name>A0A561B2N6_9ACTN</name>
<dbReference type="Pfam" id="PF20148">
    <property type="entry name" value="DUF6531"/>
    <property type="match status" value="1"/>
</dbReference>
<keyword evidence="2" id="KW-0732">Signal</keyword>
<dbReference type="AlphaFoldDB" id="A0A561B2N6"/>